<evidence type="ECO:0000256" key="1">
    <source>
        <dbReference type="SAM" id="MobiDB-lite"/>
    </source>
</evidence>
<feature type="region of interest" description="Disordered" evidence="1">
    <location>
        <begin position="1"/>
        <end position="37"/>
    </location>
</feature>
<dbReference type="EMBL" id="JARKNE010000002">
    <property type="protein sequence ID" value="KAK5843316.1"/>
    <property type="molecule type" value="Genomic_DNA"/>
</dbReference>
<feature type="compositionally biased region" description="Basic and acidic residues" evidence="1">
    <location>
        <begin position="16"/>
        <end position="37"/>
    </location>
</feature>
<proteinExistence type="predicted"/>
<evidence type="ECO:0008006" key="4">
    <source>
        <dbReference type="Google" id="ProtNLM"/>
    </source>
</evidence>
<accession>A0ABR0QVE6</accession>
<evidence type="ECO:0000313" key="2">
    <source>
        <dbReference type="EMBL" id="KAK5843316.1"/>
    </source>
</evidence>
<comment type="caution">
    <text evidence="2">The sequence shown here is derived from an EMBL/GenBank/DDBJ whole genome shotgun (WGS) entry which is preliminary data.</text>
</comment>
<evidence type="ECO:0000313" key="3">
    <source>
        <dbReference type="Proteomes" id="UP001358586"/>
    </source>
</evidence>
<protein>
    <recommendedName>
        <fullName evidence="4">RNase H type-1 domain-containing protein</fullName>
    </recommendedName>
</protein>
<gene>
    <name evidence="2" type="ORF">PVK06_005769</name>
</gene>
<reference evidence="2 3" key="1">
    <citation type="submission" date="2023-03" db="EMBL/GenBank/DDBJ databases">
        <title>WGS of Gossypium arboreum.</title>
        <authorList>
            <person name="Yu D."/>
        </authorList>
    </citation>
    <scope>NUCLEOTIDE SEQUENCE [LARGE SCALE GENOMIC DNA]</scope>
    <source>
        <tissue evidence="2">Leaf</tissue>
    </source>
</reference>
<dbReference type="Proteomes" id="UP001358586">
    <property type="component" value="Chromosome 2"/>
</dbReference>
<name>A0ABR0QVE6_GOSAR</name>
<sequence>MADSFNAMDHDIEDSVLMREEGNKRQRGDVEGLTGKDRKINFHHIPKSENTFAHVIAKEALKENEGHYLDGGIPEHVRRVLERRRPRAPD</sequence>
<organism evidence="2 3">
    <name type="scientific">Gossypium arboreum</name>
    <name type="common">Tree cotton</name>
    <name type="synonym">Gossypium nanking</name>
    <dbReference type="NCBI Taxonomy" id="29729"/>
    <lineage>
        <taxon>Eukaryota</taxon>
        <taxon>Viridiplantae</taxon>
        <taxon>Streptophyta</taxon>
        <taxon>Embryophyta</taxon>
        <taxon>Tracheophyta</taxon>
        <taxon>Spermatophyta</taxon>
        <taxon>Magnoliopsida</taxon>
        <taxon>eudicotyledons</taxon>
        <taxon>Gunneridae</taxon>
        <taxon>Pentapetalae</taxon>
        <taxon>rosids</taxon>
        <taxon>malvids</taxon>
        <taxon>Malvales</taxon>
        <taxon>Malvaceae</taxon>
        <taxon>Malvoideae</taxon>
        <taxon>Gossypium</taxon>
    </lineage>
</organism>
<keyword evidence="3" id="KW-1185">Reference proteome</keyword>